<dbReference type="PANTHER" id="PTHR43433">
    <property type="entry name" value="HYDROLASE, ALPHA/BETA FOLD FAMILY PROTEIN"/>
    <property type="match status" value="1"/>
</dbReference>
<dbReference type="EMBL" id="AP018365">
    <property type="protein sequence ID" value="BBA97810.1"/>
    <property type="molecule type" value="Genomic_DNA"/>
</dbReference>
<organism evidence="2 3">
    <name type="scientific">Actinacidiphila reveromycinica</name>
    <dbReference type="NCBI Taxonomy" id="659352"/>
    <lineage>
        <taxon>Bacteria</taxon>
        <taxon>Bacillati</taxon>
        <taxon>Actinomycetota</taxon>
        <taxon>Actinomycetes</taxon>
        <taxon>Kitasatosporales</taxon>
        <taxon>Streptomycetaceae</taxon>
        <taxon>Actinacidiphila</taxon>
    </lineage>
</organism>
<reference evidence="2 3" key="1">
    <citation type="journal article" date="2010" name="J. Bacteriol.">
        <title>Biochemical characterization of a novel indole prenyltransferase from Streptomyces sp. SN-593.</title>
        <authorList>
            <person name="Takahashi S."/>
            <person name="Takagi H."/>
            <person name="Toyoda A."/>
            <person name="Uramoto M."/>
            <person name="Nogawa T."/>
            <person name="Ueki M."/>
            <person name="Sakaki Y."/>
            <person name="Osada H."/>
        </authorList>
    </citation>
    <scope>NUCLEOTIDE SEQUENCE [LARGE SCALE GENOMIC DNA]</scope>
    <source>
        <strain evidence="2 3">SN-593</strain>
    </source>
</reference>
<evidence type="ECO:0000313" key="3">
    <source>
        <dbReference type="Proteomes" id="UP000595703"/>
    </source>
</evidence>
<gene>
    <name evidence="2" type="ORF">RVR_3737</name>
</gene>
<evidence type="ECO:0000313" key="2">
    <source>
        <dbReference type="EMBL" id="BBA97810.1"/>
    </source>
</evidence>
<feature type="domain" description="AB hydrolase-1" evidence="1">
    <location>
        <begin position="35"/>
        <end position="281"/>
    </location>
</feature>
<dbReference type="KEGG" id="arev:RVR_3737"/>
<reference evidence="2 3" key="2">
    <citation type="journal article" date="2011" name="J. Antibiot.">
        <title>Furaquinocins I and J: novel polyketide isoprenoid hybrid compounds from Streptomyces reveromyceticus SN-593.</title>
        <authorList>
            <person name="Panthee S."/>
            <person name="Takahashi S."/>
            <person name="Takagi H."/>
            <person name="Nogawa T."/>
            <person name="Oowada E."/>
            <person name="Uramoto M."/>
            <person name="Osada H."/>
        </authorList>
    </citation>
    <scope>NUCLEOTIDE SEQUENCE [LARGE SCALE GENOMIC DNA]</scope>
    <source>
        <strain evidence="2 3">SN-593</strain>
    </source>
</reference>
<evidence type="ECO:0000259" key="1">
    <source>
        <dbReference type="Pfam" id="PF00561"/>
    </source>
</evidence>
<reference evidence="2 3" key="3">
    <citation type="journal article" date="2011" name="Nat. Chem. Biol.">
        <title>Reveromycin A biosynthesis uses RevG and RevJ for stereospecific spiroacetal formation.</title>
        <authorList>
            <person name="Takahashi S."/>
            <person name="Toyoda A."/>
            <person name="Sekiyama Y."/>
            <person name="Takagi H."/>
            <person name="Nogawa T."/>
            <person name="Uramoto M."/>
            <person name="Suzuki R."/>
            <person name="Koshino H."/>
            <person name="Kumano T."/>
            <person name="Panthee S."/>
            <person name="Dairi T."/>
            <person name="Ishikawa J."/>
            <person name="Ikeda H."/>
            <person name="Sakaki Y."/>
            <person name="Osada H."/>
        </authorList>
    </citation>
    <scope>NUCLEOTIDE SEQUENCE [LARGE SCALE GENOMIC DNA]</scope>
    <source>
        <strain evidence="2 3">SN-593</strain>
    </source>
</reference>
<sequence>MTTSYEAVQPRRTLTAVSADGTRLNVEEYGRADAPTIVLSHGWTCSTLLWAPIVRALASDYRLIAYDQRGHGLSGSSAVRAGYATSMLADDLDAVLETVLHDGERALLVGHSMGGMTIMAAADRLSVRERTAAVLLVSTGGSRLVRTTQVLPPRLSARWLRDVLHRQILVSRLPLGPVTPVAKAALKYGVMGPGSSPEQVASCARMVHACRPRQRAEWGKVLAALDLDAKVPQLSAPTAIVVGTVDKLTPKVHTYRIAAALPDCVGVTELPGRGHMTPLEDATAVEAAIRTMASDHLTGEGTAAEGMADGDVAAAVQEKSA</sequence>
<dbReference type="SUPFAM" id="SSF53474">
    <property type="entry name" value="alpha/beta-Hydrolases"/>
    <property type="match status" value="1"/>
</dbReference>
<protein>
    <submittedName>
        <fullName evidence="2">Putative hydrolase</fullName>
    </submittedName>
</protein>
<dbReference type="PANTHER" id="PTHR43433:SF5">
    <property type="entry name" value="AB HYDROLASE-1 DOMAIN-CONTAINING PROTEIN"/>
    <property type="match status" value="1"/>
</dbReference>
<dbReference type="GO" id="GO:0016787">
    <property type="term" value="F:hydrolase activity"/>
    <property type="evidence" value="ECO:0007669"/>
    <property type="project" value="UniProtKB-KW"/>
</dbReference>
<dbReference type="Proteomes" id="UP000595703">
    <property type="component" value="Chromosome"/>
</dbReference>
<proteinExistence type="predicted"/>
<dbReference type="AlphaFoldDB" id="A0A7U3US92"/>
<keyword evidence="3" id="KW-1185">Reference proteome</keyword>
<dbReference type="InterPro" id="IPR029058">
    <property type="entry name" value="AB_hydrolase_fold"/>
</dbReference>
<accession>A0A7U3US92</accession>
<dbReference type="InterPro" id="IPR050471">
    <property type="entry name" value="AB_hydrolase"/>
</dbReference>
<dbReference type="Gene3D" id="3.40.50.1820">
    <property type="entry name" value="alpha/beta hydrolase"/>
    <property type="match status" value="1"/>
</dbReference>
<name>A0A7U3US92_9ACTN</name>
<dbReference type="Pfam" id="PF00561">
    <property type="entry name" value="Abhydrolase_1"/>
    <property type="match status" value="1"/>
</dbReference>
<dbReference type="RefSeq" id="WP_202234052.1">
    <property type="nucleotide sequence ID" value="NZ_AP018365.1"/>
</dbReference>
<keyword evidence="2" id="KW-0378">Hydrolase</keyword>
<dbReference type="PRINTS" id="PR00111">
    <property type="entry name" value="ABHYDROLASE"/>
</dbReference>
<dbReference type="InterPro" id="IPR000073">
    <property type="entry name" value="AB_hydrolase_1"/>
</dbReference>
<reference evidence="2 3" key="4">
    <citation type="journal article" date="2020" name="Sci. Rep.">
        <title>beta-carboline chemical signals induce reveromycin production through a LuxR family regulator in Streptomyces sp. SN-593.</title>
        <authorList>
            <person name="Panthee S."/>
            <person name="Kito N."/>
            <person name="Hayashi T."/>
            <person name="Shimizu T."/>
            <person name="Ishikawa J."/>
            <person name="Hamamoto H."/>
            <person name="Osada H."/>
            <person name="Takahashi S."/>
        </authorList>
    </citation>
    <scope>NUCLEOTIDE SEQUENCE [LARGE SCALE GENOMIC DNA]</scope>
    <source>
        <strain evidence="2 3">SN-593</strain>
    </source>
</reference>